<dbReference type="PATRIC" id="fig|47311.3.peg.1716"/>
<dbReference type="PROSITE" id="PS00198">
    <property type="entry name" value="4FE4S_FER_1"/>
    <property type="match status" value="1"/>
</dbReference>
<dbReference type="SUPFAM" id="SSF54862">
    <property type="entry name" value="4Fe-4S ferredoxins"/>
    <property type="match status" value="1"/>
</dbReference>
<gene>
    <name evidence="2" type="ORF">MBCUT_15770</name>
</gene>
<evidence type="ECO:0000259" key="1">
    <source>
        <dbReference type="PROSITE" id="PS51379"/>
    </source>
</evidence>
<accession>A0A166D874</accession>
<dbReference type="AlphaFoldDB" id="A0A166D874"/>
<sequence length="78" mass="8841">MVFRIEIERDLCINCGNCVLECGKFFEIVDSYALLIDGEINEDNFSIKEYDDISCGIDAAEMCSAECILVFENDEEIV</sequence>
<dbReference type="InterPro" id="IPR017900">
    <property type="entry name" value="4Fe4S_Fe_S_CS"/>
</dbReference>
<organism evidence="2 3">
    <name type="scientific">Methanobrevibacter cuticularis</name>
    <dbReference type="NCBI Taxonomy" id="47311"/>
    <lineage>
        <taxon>Archaea</taxon>
        <taxon>Methanobacteriati</taxon>
        <taxon>Methanobacteriota</taxon>
        <taxon>Methanomada group</taxon>
        <taxon>Methanobacteria</taxon>
        <taxon>Methanobacteriales</taxon>
        <taxon>Methanobacteriaceae</taxon>
        <taxon>Methanobrevibacter</taxon>
    </lineage>
</organism>
<dbReference type="STRING" id="47311.MBCUT_15770"/>
<dbReference type="Gene3D" id="3.30.70.20">
    <property type="match status" value="1"/>
</dbReference>
<dbReference type="EMBL" id="LWMW01000122">
    <property type="protein sequence ID" value="KZX15308.1"/>
    <property type="molecule type" value="Genomic_DNA"/>
</dbReference>
<dbReference type="OrthoDB" id="5583at2157"/>
<dbReference type="Proteomes" id="UP000077275">
    <property type="component" value="Unassembled WGS sequence"/>
</dbReference>
<reference evidence="2 3" key="1">
    <citation type="submission" date="2016-04" db="EMBL/GenBank/DDBJ databases">
        <title>Genome sequence of Methanobrevibacter cuticularis DSM 11139.</title>
        <authorList>
            <person name="Poehlein A."/>
            <person name="Seedorf H."/>
            <person name="Daniel R."/>
        </authorList>
    </citation>
    <scope>NUCLEOTIDE SEQUENCE [LARGE SCALE GENOMIC DNA]</scope>
    <source>
        <strain evidence="2 3">DSM 11139</strain>
    </source>
</reference>
<dbReference type="RefSeq" id="WP_067260143.1">
    <property type="nucleotide sequence ID" value="NZ_LWMW01000122.1"/>
</dbReference>
<dbReference type="GO" id="GO:0016491">
    <property type="term" value="F:oxidoreductase activity"/>
    <property type="evidence" value="ECO:0007669"/>
    <property type="project" value="UniProtKB-ARBA"/>
</dbReference>
<evidence type="ECO:0000313" key="2">
    <source>
        <dbReference type="EMBL" id="KZX15308.1"/>
    </source>
</evidence>
<dbReference type="PROSITE" id="PS51379">
    <property type="entry name" value="4FE4S_FER_2"/>
    <property type="match status" value="1"/>
</dbReference>
<feature type="domain" description="4Fe-4S ferredoxin-type" evidence="1">
    <location>
        <begin position="3"/>
        <end position="31"/>
    </location>
</feature>
<dbReference type="Pfam" id="PF13459">
    <property type="entry name" value="Fer4_15"/>
    <property type="match status" value="1"/>
</dbReference>
<dbReference type="InterPro" id="IPR017896">
    <property type="entry name" value="4Fe4S_Fe-S-bd"/>
</dbReference>
<keyword evidence="3" id="KW-1185">Reference proteome</keyword>
<proteinExistence type="predicted"/>
<evidence type="ECO:0000313" key="3">
    <source>
        <dbReference type="Proteomes" id="UP000077275"/>
    </source>
</evidence>
<protein>
    <recommendedName>
        <fullName evidence="1">4Fe-4S ferredoxin-type domain-containing protein</fullName>
    </recommendedName>
</protein>
<comment type="caution">
    <text evidence="2">The sequence shown here is derived from an EMBL/GenBank/DDBJ whole genome shotgun (WGS) entry which is preliminary data.</text>
</comment>
<name>A0A166D874_9EURY</name>